<dbReference type="AlphaFoldDB" id="A0A4R9JNG1"/>
<evidence type="ECO:0000313" key="2">
    <source>
        <dbReference type="Proteomes" id="UP000298125"/>
    </source>
</evidence>
<dbReference type="EMBL" id="RQGA01000001">
    <property type="protein sequence ID" value="TGL45884.1"/>
    <property type="molecule type" value="Genomic_DNA"/>
</dbReference>
<dbReference type="RefSeq" id="WP_135575236.1">
    <property type="nucleotide sequence ID" value="NZ_RQGA01000001.1"/>
</dbReference>
<evidence type="ECO:0000313" key="1">
    <source>
        <dbReference type="EMBL" id="TGL45884.1"/>
    </source>
</evidence>
<reference evidence="1" key="1">
    <citation type="journal article" date="2019" name="PLoS Negl. Trop. Dis.">
        <title>Revisiting the worldwide diversity of Leptospira species in the environment.</title>
        <authorList>
            <person name="Vincent A.T."/>
            <person name="Schiettekatte O."/>
            <person name="Bourhy P."/>
            <person name="Veyrier F.J."/>
            <person name="Picardeau M."/>
        </authorList>
    </citation>
    <scope>NUCLEOTIDE SEQUENCE [LARGE SCALE GENOMIC DNA]</scope>
    <source>
        <strain evidence="1">201702692</strain>
    </source>
</reference>
<keyword evidence="2" id="KW-1185">Reference proteome</keyword>
<organism evidence="1 2">
    <name type="scientific">Leptospira perdikensis</name>
    <dbReference type="NCBI Taxonomy" id="2484948"/>
    <lineage>
        <taxon>Bacteria</taxon>
        <taxon>Pseudomonadati</taxon>
        <taxon>Spirochaetota</taxon>
        <taxon>Spirochaetia</taxon>
        <taxon>Leptospirales</taxon>
        <taxon>Leptospiraceae</taxon>
        <taxon>Leptospira</taxon>
    </lineage>
</organism>
<dbReference type="NCBIfam" id="NF047473">
    <property type="entry name" value="lipo_LIC11755"/>
    <property type="match status" value="1"/>
</dbReference>
<proteinExistence type="predicted"/>
<dbReference type="OrthoDB" id="338098at2"/>
<gene>
    <name evidence="1" type="ORF">EHQ49_00415</name>
</gene>
<dbReference type="PROSITE" id="PS51257">
    <property type="entry name" value="PROKAR_LIPOPROTEIN"/>
    <property type="match status" value="1"/>
</dbReference>
<protein>
    <submittedName>
        <fullName evidence="1">Lamin tail domain-containing protein</fullName>
    </submittedName>
</protein>
<comment type="caution">
    <text evidence="1">The sequence shown here is derived from an EMBL/GenBank/DDBJ whole genome shotgun (WGS) entry which is preliminary data.</text>
</comment>
<dbReference type="Proteomes" id="UP000298125">
    <property type="component" value="Unassembled WGS sequence"/>
</dbReference>
<name>A0A4R9JNG1_9LEPT</name>
<accession>A0A4R9JNG1</accession>
<sequence length="943" mass="108275">MRTRTILFLLLLLGSCQNKEESPFLLFGDGYSETPKLEFFYGNNEDLGDSIENTERTLFDSGIFCLFSLPIDLYRRELGGKFRICWKTDENVFEKWKSGFSLLETKTNEYSSWNLKGKGWVASLSEWGKWKKESDKLGLLLEWDSQVFSGGLVTYQTFAVPHPIFLQRTKESCEVVFRSQSFVGTENKRPILSLEFPCPDLEEFTERIITQNDHWLTQCEPDEPVVSEVFRHSESSFQRFMEWENPKDNVICPRSQNLEWETGGKKTSFHSDVFTKRTKLLLPHGVVILSDDPNYKGILIPKEFLSELGKKTLVRWGGSEYNDPEFFFRQGDEFFSNQIRSVSCRDQFQFWKSEDPFCGNPGLPNQFVNKEKEGAIPGCRSNQIQITEFYPGNHFDSEMPLPSYFEFQNTGETCDGSSLNWVFDDTIYPLSAGEWILPTDANFLITRKTWSGWDLLEKEKPFSIPKVVFQIPNFFWEERSSKQRIPFQTNPNFHHLLRVKEQNRYSIVIGKGKEHPHSRKGSSTYFLQYGFQISPGSVNADLVENLSTELLEYNSGQSPFLDFGFLGPEEGFGSFERENGNRYWFWKPSGTVIQTLATSPSICNGENFYQLPDDFFSKTFLSLRYQDRDRGESVLLSFDPKLIEEKSIGGTRSLHPEPFPILFSRSVYPASLCTGEFRSPGVTKHRSLEIVRSTSAFTYHSNLPFRNQTDVKLGNGGGTIPVKWQTLGGNLYSINLENPLPFFPEEQIYSYFSNPSLIQSKSFLEHKGPIQIEAIYPNPQESQNEWIYLCNRSEKEEDLSLYLVEDEGNTDELVSYQTRFPSLSPLGKAGQKFQYNTTILLPNNCAWIVDPDGKDWFFPIFQSELDLLLTVKNTQTIGNGISSGESIQIRKKQGQNSLLISSFGHKESHSGFRIPVATGEFLWLKSGSSGMSTSDFEIFREGF</sequence>